<reference evidence="3" key="1">
    <citation type="submission" date="2016-06" db="UniProtKB">
        <authorList>
            <consortium name="WormBaseParasite"/>
        </authorList>
    </citation>
    <scope>IDENTIFICATION</scope>
</reference>
<dbReference type="Proteomes" id="UP000272942">
    <property type="component" value="Unassembled WGS sequence"/>
</dbReference>
<protein>
    <submittedName>
        <fullName evidence="3">Reverse transcriptase domain-containing protein</fullName>
    </submittedName>
</protein>
<sequence>MFCYVVFRIIAHYKQNSGGFTNVNDEIFQPLLVSCAVHLYCGVNDNCTTLRSEECDGIVLLSEEARKLQAFLDSLSTSAAMFGMRFSPSKLTVIVNDNGPGGIQYKFCAELLTRAEFPITQKESKGYHLLNLAKPGYSIPAVLNQSKHWREVDEPTACLVNATHLNSVFYLLNPELLIVDVRDSDPHVYQTDKLMRKDASIIRLSRNSFAYLSEQQQPPPPQPFSLPSLT</sequence>
<proteinExistence type="predicted"/>
<dbReference type="OrthoDB" id="10432652at2759"/>
<evidence type="ECO:0000313" key="1">
    <source>
        <dbReference type="EMBL" id="VDP82699.1"/>
    </source>
</evidence>
<gene>
    <name evidence="1" type="ORF">ECPE_LOCUS8065</name>
</gene>
<organism evidence="3">
    <name type="scientific">Echinostoma caproni</name>
    <dbReference type="NCBI Taxonomy" id="27848"/>
    <lineage>
        <taxon>Eukaryota</taxon>
        <taxon>Metazoa</taxon>
        <taxon>Spiralia</taxon>
        <taxon>Lophotrochozoa</taxon>
        <taxon>Platyhelminthes</taxon>
        <taxon>Trematoda</taxon>
        <taxon>Digenea</taxon>
        <taxon>Plagiorchiida</taxon>
        <taxon>Echinostomata</taxon>
        <taxon>Echinostomatoidea</taxon>
        <taxon>Echinostomatidae</taxon>
        <taxon>Echinostoma</taxon>
    </lineage>
</organism>
<evidence type="ECO:0000313" key="3">
    <source>
        <dbReference type="WBParaSite" id="ECPE_0000808701-mRNA-1"/>
    </source>
</evidence>
<reference evidence="1 2" key="2">
    <citation type="submission" date="2018-11" db="EMBL/GenBank/DDBJ databases">
        <authorList>
            <consortium name="Pathogen Informatics"/>
        </authorList>
    </citation>
    <scope>NUCLEOTIDE SEQUENCE [LARGE SCALE GENOMIC DNA]</scope>
    <source>
        <strain evidence="1 2">Egypt</strain>
    </source>
</reference>
<accession>A0A183AM80</accession>
<dbReference type="AlphaFoldDB" id="A0A183AM80"/>
<keyword evidence="2" id="KW-1185">Reference proteome</keyword>
<dbReference type="EMBL" id="UZAN01045482">
    <property type="protein sequence ID" value="VDP82699.1"/>
    <property type="molecule type" value="Genomic_DNA"/>
</dbReference>
<name>A0A183AM80_9TREM</name>
<dbReference type="WBParaSite" id="ECPE_0000808701-mRNA-1">
    <property type="protein sequence ID" value="ECPE_0000808701-mRNA-1"/>
    <property type="gene ID" value="ECPE_0000808701"/>
</dbReference>
<evidence type="ECO:0000313" key="2">
    <source>
        <dbReference type="Proteomes" id="UP000272942"/>
    </source>
</evidence>